<dbReference type="SUPFAM" id="SSF55869">
    <property type="entry name" value="DNA topoisomerase I domain"/>
    <property type="match status" value="1"/>
</dbReference>
<dbReference type="InterPro" id="IPR035447">
    <property type="entry name" value="DNA_topo_I_N_sf"/>
</dbReference>
<dbReference type="Pfam" id="PF01028">
    <property type="entry name" value="Topoisom_I"/>
    <property type="match status" value="1"/>
</dbReference>
<keyword evidence="10" id="KW-1185">Reference proteome</keyword>
<dbReference type="Pfam" id="PF21338">
    <property type="entry name" value="Top1B_N_bact"/>
    <property type="match status" value="1"/>
</dbReference>
<evidence type="ECO:0000259" key="8">
    <source>
        <dbReference type="Pfam" id="PF21338"/>
    </source>
</evidence>
<evidence type="ECO:0000256" key="3">
    <source>
        <dbReference type="ARBA" id="ARBA00012891"/>
    </source>
</evidence>
<reference evidence="10" key="1">
    <citation type="submission" date="2024-04" db="EMBL/GenBank/DDBJ databases">
        <title>Phylogenomic analyses of a clade within the roseobacter group suggest taxonomic reassignments of species of the genera Aestuariivita, Citreicella, Loktanella, Nautella, Pelagibaca, Ruegeria, Thalassobius, Thiobacimonas and Tropicibacter, and the proposal o.</title>
        <authorList>
            <person name="Jeon C.O."/>
        </authorList>
    </citation>
    <scope>NUCLEOTIDE SEQUENCE [LARGE SCALE GENOMIC DNA]</scope>
    <source>
        <strain evidence="10">SS1-5</strain>
    </source>
</reference>
<keyword evidence="6" id="KW-0413">Isomerase</keyword>
<evidence type="ECO:0000313" key="9">
    <source>
        <dbReference type="EMBL" id="WZU69360.1"/>
    </source>
</evidence>
<dbReference type="AlphaFoldDB" id="A0AAN0NLT5"/>
<reference evidence="9 10" key="2">
    <citation type="submission" date="2024-08" db="EMBL/GenBank/DDBJ databases">
        <title>Phylogenomic analyses of a clade within the roseobacter group suggest taxonomic reassignments of species of the genera Aestuariivita, Citreicella, Loktanella, Nautella, Pelagibaca, Ruegeria, Thalassobius, Thiobacimonas and Tropicibacter, and the proposal o.</title>
        <authorList>
            <person name="Jeon C.O."/>
        </authorList>
    </citation>
    <scope>NUCLEOTIDE SEQUENCE [LARGE SCALE GENOMIC DNA]</scope>
    <source>
        <strain evidence="9 10">SS1-5</strain>
    </source>
</reference>
<comment type="catalytic activity">
    <reaction evidence="1">
        <text>ATP-independent breakage of single-stranded DNA, followed by passage and rejoining.</text>
        <dbReference type="EC" id="5.6.2.1"/>
    </reaction>
</comment>
<dbReference type="InterPro" id="IPR014711">
    <property type="entry name" value="TopoI_cat_a-hlx-sub_euk"/>
</dbReference>
<feature type="domain" description="DNA topoisomerase I catalytic core eukaryotic-type" evidence="7">
    <location>
        <begin position="89"/>
        <end position="252"/>
    </location>
</feature>
<dbReference type="PROSITE" id="PS52038">
    <property type="entry name" value="TOPO_IB_2"/>
    <property type="match status" value="1"/>
</dbReference>
<dbReference type="GO" id="GO:0006265">
    <property type="term" value="P:DNA topological change"/>
    <property type="evidence" value="ECO:0007669"/>
    <property type="project" value="InterPro"/>
</dbReference>
<dbReference type="Proteomes" id="UP001470809">
    <property type="component" value="Chromosome"/>
</dbReference>
<keyword evidence="4" id="KW-0799">Topoisomerase</keyword>
<dbReference type="EMBL" id="CP151767">
    <property type="protein sequence ID" value="WZU69360.1"/>
    <property type="molecule type" value="Genomic_DNA"/>
</dbReference>
<evidence type="ECO:0000259" key="7">
    <source>
        <dbReference type="Pfam" id="PF01028"/>
    </source>
</evidence>
<evidence type="ECO:0000256" key="5">
    <source>
        <dbReference type="ARBA" id="ARBA00023125"/>
    </source>
</evidence>
<evidence type="ECO:0000256" key="2">
    <source>
        <dbReference type="ARBA" id="ARBA00006645"/>
    </source>
</evidence>
<keyword evidence="5" id="KW-0238">DNA-binding</keyword>
<dbReference type="Gene3D" id="1.10.132.120">
    <property type="match status" value="1"/>
</dbReference>
<dbReference type="InterPro" id="IPR001631">
    <property type="entry name" value="TopoI"/>
</dbReference>
<comment type="similarity">
    <text evidence="2">Belongs to the type IB topoisomerase family.</text>
</comment>
<dbReference type="EC" id="5.6.2.1" evidence="3"/>
<sequence length="321" mass="34893">MKPAGLIYFPDTKPGFARKRRGRGFSYLDTDGRLITDRTVRQRLAALAVPPAYESVWMCPVENGHLLATGRDERGRKQYVYHPDWTAFRAQSKFDDLPAFGHALPRIRRRVQTDLQEDAGEREFALAAAVTLIDRTALRVGSPQYVEENNSYGALTLRNRQIALSGKDIALNYRAKGGQKVRTTITDAKLARILDKISDLPGANLLTWVDAGGAPQSLSSEALNAYIADAAGQAGITAKTFRTWAGTCAAFEVAAQGGASIKDMATAAAEVLHNTPAIARNSYIHPAVIALAGDDAPRVTPADRHGLKVNEQHLLGFLEKS</sequence>
<dbReference type="InterPro" id="IPR049331">
    <property type="entry name" value="Top1B_N_bact"/>
</dbReference>
<proteinExistence type="inferred from homology"/>
<dbReference type="RefSeq" id="WP_342078652.1">
    <property type="nucleotide sequence ID" value="NZ_CP151767.2"/>
</dbReference>
<dbReference type="Gene3D" id="3.90.15.10">
    <property type="entry name" value="Topoisomerase I, Chain A, domain 3"/>
    <property type="match status" value="1"/>
</dbReference>
<dbReference type="InterPro" id="IPR013500">
    <property type="entry name" value="TopoI_cat_euk"/>
</dbReference>
<evidence type="ECO:0000256" key="4">
    <source>
        <dbReference type="ARBA" id="ARBA00023029"/>
    </source>
</evidence>
<dbReference type="Gene3D" id="3.30.66.10">
    <property type="entry name" value="DNA topoisomerase I domain"/>
    <property type="match status" value="1"/>
</dbReference>
<feature type="domain" description="DNA topoisomerase IB N-terminal" evidence="8">
    <location>
        <begin position="24"/>
        <end position="72"/>
    </location>
</feature>
<evidence type="ECO:0000256" key="1">
    <source>
        <dbReference type="ARBA" id="ARBA00000213"/>
    </source>
</evidence>
<dbReference type="SUPFAM" id="SSF56349">
    <property type="entry name" value="DNA breaking-rejoining enzymes"/>
    <property type="match status" value="1"/>
</dbReference>
<evidence type="ECO:0000313" key="10">
    <source>
        <dbReference type="Proteomes" id="UP001470809"/>
    </source>
</evidence>
<gene>
    <name evidence="9" type="ORF">AABB31_11225</name>
</gene>
<protein>
    <recommendedName>
        <fullName evidence="3">DNA topoisomerase</fullName>
        <ecNumber evidence="3">5.6.2.1</ecNumber>
    </recommendedName>
</protein>
<dbReference type="GO" id="GO:0003917">
    <property type="term" value="F:DNA topoisomerase type I (single strand cut, ATP-independent) activity"/>
    <property type="evidence" value="ECO:0007669"/>
    <property type="project" value="UniProtKB-EC"/>
</dbReference>
<dbReference type="PRINTS" id="PR00416">
    <property type="entry name" value="EUTPISMRASEI"/>
</dbReference>
<accession>A0AAN0NLT5</accession>
<dbReference type="KEGG" id="yrh:AABB31_11225"/>
<dbReference type="GO" id="GO:0003677">
    <property type="term" value="F:DNA binding"/>
    <property type="evidence" value="ECO:0007669"/>
    <property type="project" value="UniProtKB-KW"/>
</dbReference>
<name>A0AAN0NLT5_9RHOB</name>
<dbReference type="InterPro" id="IPR011010">
    <property type="entry name" value="DNA_brk_join_enz"/>
</dbReference>
<evidence type="ECO:0000256" key="6">
    <source>
        <dbReference type="ARBA" id="ARBA00023235"/>
    </source>
</evidence>
<organism evidence="9 10">
    <name type="scientific">Yoonia rhodophyticola</name>
    <dbReference type="NCBI Taxonomy" id="3137370"/>
    <lineage>
        <taxon>Bacteria</taxon>
        <taxon>Pseudomonadati</taxon>
        <taxon>Pseudomonadota</taxon>
        <taxon>Alphaproteobacteria</taxon>
        <taxon>Rhodobacterales</taxon>
        <taxon>Paracoccaceae</taxon>
        <taxon>Yoonia</taxon>
    </lineage>
</organism>